<reference evidence="2 3" key="1">
    <citation type="journal article" date="2009" name="Stand. Genomic Sci.">
        <title>Complete genome sequence of Methanocorpusculum labreanum type strain Z.</title>
        <authorList>
            <person name="Anderson I.J."/>
            <person name="Sieprawska-Lupa M."/>
            <person name="Goltsman E."/>
            <person name="Lapidus A."/>
            <person name="Copeland A."/>
            <person name="Glavina Del Rio T."/>
            <person name="Tice H."/>
            <person name="Dalin E."/>
            <person name="Barry K."/>
            <person name="Pitluck S."/>
            <person name="Hauser L."/>
            <person name="Land M."/>
            <person name="Lucas S."/>
            <person name="Richardson P."/>
            <person name="Whitman W.B."/>
            <person name="Kyrpides N.C."/>
        </authorList>
    </citation>
    <scope>NUCLEOTIDE SEQUENCE [LARGE SCALE GENOMIC DNA]</scope>
    <source>
        <strain evidence="3">ATCC 43576 / DSM 4855 / Z</strain>
    </source>
</reference>
<keyword evidence="3" id="KW-1185">Reference proteome</keyword>
<keyword evidence="2" id="KW-0547">Nucleotide-binding</keyword>
<keyword evidence="1" id="KW-1133">Transmembrane helix</keyword>
<keyword evidence="1" id="KW-0472">Membrane</keyword>
<dbReference type="EMBL" id="CP000559">
    <property type="protein sequence ID" value="ABN07666.1"/>
    <property type="molecule type" value="Genomic_DNA"/>
</dbReference>
<feature type="transmembrane region" description="Helical" evidence="1">
    <location>
        <begin position="37"/>
        <end position="57"/>
    </location>
</feature>
<dbReference type="GeneID" id="4795684"/>
<protein>
    <submittedName>
        <fullName evidence="2">Nucleic acid binding, OB-fold, tRNA/helicase-type</fullName>
    </submittedName>
</protein>
<keyword evidence="2" id="KW-0378">Hydrolase</keyword>
<dbReference type="AlphaFoldDB" id="A2STL0"/>
<keyword evidence="2" id="KW-0347">Helicase</keyword>
<gene>
    <name evidence="2" type="ordered locus">Mlab_1502</name>
</gene>
<name>A2STL0_METLZ</name>
<dbReference type="RefSeq" id="WP_011833869.1">
    <property type="nucleotide sequence ID" value="NC_008942.1"/>
</dbReference>
<keyword evidence="2" id="KW-0067">ATP-binding</keyword>
<dbReference type="OrthoDB" id="111893at2157"/>
<proteinExistence type="predicted"/>
<evidence type="ECO:0000313" key="3">
    <source>
        <dbReference type="Proteomes" id="UP000000365"/>
    </source>
</evidence>
<dbReference type="HOGENOM" id="CLU_1582912_0_0_2"/>
<feature type="transmembrane region" description="Helical" evidence="1">
    <location>
        <begin position="12"/>
        <end position="31"/>
    </location>
</feature>
<dbReference type="Proteomes" id="UP000000365">
    <property type="component" value="Chromosome"/>
</dbReference>
<keyword evidence="1" id="KW-0812">Transmembrane</keyword>
<organism evidence="2 3">
    <name type="scientific">Methanocorpusculum labreanum (strain ATCC 43576 / DSM 4855 / Z)</name>
    <dbReference type="NCBI Taxonomy" id="410358"/>
    <lineage>
        <taxon>Archaea</taxon>
        <taxon>Methanobacteriati</taxon>
        <taxon>Methanobacteriota</taxon>
        <taxon>Stenosarchaea group</taxon>
        <taxon>Methanomicrobia</taxon>
        <taxon>Methanomicrobiales</taxon>
        <taxon>Methanocorpusculaceae</taxon>
        <taxon>Methanocorpusculum</taxon>
    </lineage>
</organism>
<dbReference type="KEGG" id="mla:Mlab_1502"/>
<dbReference type="eggNOG" id="arCOG05116">
    <property type="taxonomic scope" value="Archaea"/>
</dbReference>
<dbReference type="GO" id="GO:0004386">
    <property type="term" value="F:helicase activity"/>
    <property type="evidence" value="ECO:0007669"/>
    <property type="project" value="UniProtKB-KW"/>
</dbReference>
<sequence length="187" mass="20734">MKIKGVKLSLAPMHYIVVIFFIALFVWSFFATGDGMFLYWGIPLSLCLLAIPLINSYSVGRQYVKLLPEYEAESKPCRIKQLGPVMEGKAVRVEGVVQAVKGKFINRPGYKIFDGSGTIVAQRSTPLDISIRVGDNIQVVGMVVRRFAFAGDYVVHAIGVKKVDTLTPLEMDEALVSSDTVKIKKYN</sequence>
<accession>A2STL0</accession>
<dbReference type="STRING" id="410358.Mlab_1502"/>
<evidence type="ECO:0000313" key="2">
    <source>
        <dbReference type="EMBL" id="ABN07666.1"/>
    </source>
</evidence>
<evidence type="ECO:0000256" key="1">
    <source>
        <dbReference type="SAM" id="Phobius"/>
    </source>
</evidence>